<dbReference type="InterPro" id="IPR048350">
    <property type="entry name" value="S-Me-THD-like_C"/>
</dbReference>
<feature type="domain" description="S-Me-THD N-terminal" evidence="1">
    <location>
        <begin position="12"/>
        <end position="163"/>
    </location>
</feature>
<dbReference type="SUPFAM" id="SSF160991">
    <property type="entry name" value="CV3147-like"/>
    <property type="match status" value="1"/>
</dbReference>
<evidence type="ECO:0008006" key="5">
    <source>
        <dbReference type="Google" id="ProtNLM"/>
    </source>
</evidence>
<dbReference type="RefSeq" id="WP_075975528.1">
    <property type="nucleotide sequence ID" value="NZ_MKQR01000016.1"/>
</dbReference>
<name>A0A1Q9LK71_9PSEU</name>
<evidence type="ECO:0000259" key="2">
    <source>
        <dbReference type="Pfam" id="PF20906"/>
    </source>
</evidence>
<dbReference type="STRING" id="1193682.BJP25_20065"/>
<dbReference type="AlphaFoldDB" id="A0A1Q9LK71"/>
<comment type="caution">
    <text evidence="3">The sequence shown here is derived from an EMBL/GenBank/DDBJ whole genome shotgun (WGS) entry which is preliminary data.</text>
</comment>
<proteinExistence type="predicted"/>
<dbReference type="InterPro" id="IPR010318">
    <property type="entry name" value="S-Me-THD_N"/>
</dbReference>
<dbReference type="InterPro" id="IPR024071">
    <property type="entry name" value="S-Me-THD_C_sf"/>
</dbReference>
<sequence>MARPDRISADLVDDLTRGAALLAAGGASPAAAAGPLRAALGERGPVPLVAAADLPPEALVVAVGAAGPGPRAGPGADVAARTAVRAVEQRVGARCAAVLPLEIGGASALAAVHAAAVLGVPCVDADGAGRGFGRWDVSLLALAGVAPTPVALAGPGGDLVLISTADPQRARALAAAAADTLGGGAVVATYPVAAARCAAGTVDRSVSGCLDLGARLARDRADRWAGTGIRPLFTGLLADVGGAAGRGTATVLDPGTPGRALRLDFVPTGLILATEDGVPRAGVPDLLCVVDADTGTPLPATRLAQGPRVHVVTAAADRRWRTAVGLAAAGPRAFGYDLDPPGAI</sequence>
<keyword evidence="4" id="KW-1185">Reference proteome</keyword>
<evidence type="ECO:0000313" key="4">
    <source>
        <dbReference type="Proteomes" id="UP000186040"/>
    </source>
</evidence>
<dbReference type="InterPro" id="IPR027479">
    <property type="entry name" value="S-Me-THD_N_sf"/>
</dbReference>
<organism evidence="3 4">
    <name type="scientific">Actinokineospora bangkokensis</name>
    <dbReference type="NCBI Taxonomy" id="1193682"/>
    <lineage>
        <taxon>Bacteria</taxon>
        <taxon>Bacillati</taxon>
        <taxon>Actinomycetota</taxon>
        <taxon>Actinomycetes</taxon>
        <taxon>Pseudonocardiales</taxon>
        <taxon>Pseudonocardiaceae</taxon>
        <taxon>Actinokineospora</taxon>
    </lineage>
</organism>
<evidence type="ECO:0000313" key="3">
    <source>
        <dbReference type="EMBL" id="OLR92385.1"/>
    </source>
</evidence>
<protein>
    <recommendedName>
        <fullName evidence="5">DUF917 domain-containing protein</fullName>
    </recommendedName>
</protein>
<dbReference type="Gene3D" id="2.40.390.10">
    <property type="entry name" value="CV3147-like"/>
    <property type="match status" value="1"/>
</dbReference>
<dbReference type="Pfam" id="PF20906">
    <property type="entry name" value="S-Me-THD_C"/>
    <property type="match status" value="1"/>
</dbReference>
<dbReference type="Proteomes" id="UP000186040">
    <property type="component" value="Unassembled WGS sequence"/>
</dbReference>
<dbReference type="EMBL" id="MKQR01000016">
    <property type="protein sequence ID" value="OLR92385.1"/>
    <property type="molecule type" value="Genomic_DNA"/>
</dbReference>
<feature type="domain" description="S-Me-THD-like C-terminal" evidence="2">
    <location>
        <begin position="169"/>
        <end position="339"/>
    </location>
</feature>
<dbReference type="Pfam" id="PF06032">
    <property type="entry name" value="S-Me-THD_N"/>
    <property type="match status" value="1"/>
</dbReference>
<evidence type="ECO:0000259" key="1">
    <source>
        <dbReference type="Pfam" id="PF06032"/>
    </source>
</evidence>
<gene>
    <name evidence="3" type="ORF">BJP25_20065</name>
</gene>
<reference evidence="3 4" key="1">
    <citation type="submission" date="2016-10" db="EMBL/GenBank/DDBJ databases">
        <title>The Draft Genome Sequence of Actinokineospora bangkokensis 44EHWT reveals the biosynthetic pathway of antifungal compounds Thailandins with unusual extender unit butylmalonyl-CoA.</title>
        <authorList>
            <person name="Greule A."/>
            <person name="Intra B."/>
            <person name="Flemming S."/>
            <person name="Rommel M.G."/>
            <person name="Panbangred W."/>
            <person name="Bechthold A."/>
        </authorList>
    </citation>
    <scope>NUCLEOTIDE SEQUENCE [LARGE SCALE GENOMIC DNA]</scope>
    <source>
        <strain evidence="3 4">44EHW</strain>
    </source>
</reference>
<dbReference type="OrthoDB" id="3170437at2"/>
<dbReference type="Gene3D" id="3.40.1610.10">
    <property type="entry name" value="CV3147-like domain"/>
    <property type="match status" value="1"/>
</dbReference>
<accession>A0A1Q9LK71</accession>